<dbReference type="EMBL" id="JAGSGD010000001">
    <property type="protein sequence ID" value="MBR7618715.1"/>
    <property type="molecule type" value="Genomic_DNA"/>
</dbReference>
<gene>
    <name evidence="1" type="ORF">JKL49_04875</name>
</gene>
<keyword evidence="2" id="KW-1185">Reference proteome</keyword>
<evidence type="ECO:0000313" key="1">
    <source>
        <dbReference type="EMBL" id="MBR7618715.1"/>
    </source>
</evidence>
<comment type="caution">
    <text evidence="1">The sequence shown here is derived from an EMBL/GenBank/DDBJ whole genome shotgun (WGS) entry which is preliminary data.</text>
</comment>
<dbReference type="AlphaFoldDB" id="A0A941CXW5"/>
<reference evidence="1" key="1">
    <citation type="submission" date="2021-04" db="EMBL/GenBank/DDBJ databases">
        <title>Draft genome assembly of strain Phenylobacterium sp. 20VBR1 using MiniION and Illumina platforms.</title>
        <authorList>
            <person name="Thomas F.A."/>
            <person name="Krishnan K.P."/>
            <person name="Sinha R.K."/>
        </authorList>
    </citation>
    <scope>NUCLEOTIDE SEQUENCE</scope>
    <source>
        <strain evidence="1">20VBR1</strain>
    </source>
</reference>
<dbReference type="Proteomes" id="UP000622580">
    <property type="component" value="Unassembled WGS sequence"/>
</dbReference>
<organism evidence="1 2">
    <name type="scientific">Phenylobacterium glaciei</name>
    <dbReference type="NCBI Taxonomy" id="2803784"/>
    <lineage>
        <taxon>Bacteria</taxon>
        <taxon>Pseudomonadati</taxon>
        <taxon>Pseudomonadota</taxon>
        <taxon>Alphaproteobacteria</taxon>
        <taxon>Caulobacterales</taxon>
        <taxon>Caulobacteraceae</taxon>
        <taxon>Phenylobacterium</taxon>
    </lineage>
</organism>
<proteinExistence type="predicted"/>
<accession>A0A941CXW5</accession>
<sequence>MKFDGCAVWDPRHQLLEAKGPGYEGLIQRAGWSWFLGSLLKGLGSQAGRQDDAARGKPVEWYVAEPDAVPFFKGVTAPYPSLKVLQVAPR</sequence>
<name>A0A941CXW5_9CAUL</name>
<evidence type="ECO:0000313" key="2">
    <source>
        <dbReference type="Proteomes" id="UP000622580"/>
    </source>
</evidence>
<protein>
    <submittedName>
        <fullName evidence="1">Uncharacterized protein</fullName>
    </submittedName>
</protein>